<dbReference type="GO" id="GO:0051536">
    <property type="term" value="F:iron-sulfur cluster binding"/>
    <property type="evidence" value="ECO:0007669"/>
    <property type="project" value="UniProtKB-KW"/>
</dbReference>
<dbReference type="AlphaFoldDB" id="A0A7T9DKS0"/>
<dbReference type="PANTHER" id="PTHR11228:SF7">
    <property type="entry name" value="PQQA PEPTIDE CYCLASE"/>
    <property type="match status" value="1"/>
</dbReference>
<keyword evidence="4" id="KW-0411">Iron-sulfur</keyword>
<reference evidence="6" key="1">
    <citation type="submission" date="2020-11" db="EMBL/GenBank/DDBJ databases">
        <title>Connecting structure to function with the recovery of over 1000 high-quality activated sludge metagenome-assembled genomes encoding full-length rRNA genes using long-read sequencing.</title>
        <authorList>
            <person name="Singleton C.M."/>
            <person name="Petriglieri F."/>
            <person name="Kristensen J.M."/>
            <person name="Kirkegaard R.H."/>
            <person name="Michaelsen T.Y."/>
            <person name="Andersen M.H."/>
            <person name="Karst S.M."/>
            <person name="Dueholm M.S."/>
            <person name="Nielsen P.H."/>
            <person name="Albertsen M."/>
        </authorList>
    </citation>
    <scope>NUCLEOTIDE SEQUENCE</scope>
    <source>
        <strain evidence="6">Fred_18-Q3-R57-64_BAT3C.431</strain>
    </source>
</reference>
<evidence type="ECO:0000259" key="5">
    <source>
        <dbReference type="PROSITE" id="PS51918"/>
    </source>
</evidence>
<evidence type="ECO:0000256" key="2">
    <source>
        <dbReference type="ARBA" id="ARBA00022723"/>
    </source>
</evidence>
<dbReference type="SUPFAM" id="SSF102114">
    <property type="entry name" value="Radical SAM enzymes"/>
    <property type="match status" value="1"/>
</dbReference>
<dbReference type="InterPro" id="IPR013785">
    <property type="entry name" value="Aldolase_TIM"/>
</dbReference>
<dbReference type="PROSITE" id="PS51918">
    <property type="entry name" value="RADICAL_SAM"/>
    <property type="match status" value="1"/>
</dbReference>
<dbReference type="InterPro" id="IPR050377">
    <property type="entry name" value="Radical_SAM_PqqE_MftC-like"/>
</dbReference>
<evidence type="ECO:0000256" key="4">
    <source>
        <dbReference type="ARBA" id="ARBA00023014"/>
    </source>
</evidence>
<keyword evidence="3" id="KW-0408">Iron</keyword>
<keyword evidence="1" id="KW-0949">S-adenosyl-L-methionine</keyword>
<dbReference type="Pfam" id="PF13186">
    <property type="entry name" value="SPASM"/>
    <property type="match status" value="1"/>
</dbReference>
<dbReference type="Pfam" id="PF04055">
    <property type="entry name" value="Radical_SAM"/>
    <property type="match status" value="1"/>
</dbReference>
<dbReference type="InterPro" id="IPR023885">
    <property type="entry name" value="4Fe4S-binding_SPASM_dom"/>
</dbReference>
<keyword evidence="2" id="KW-0479">Metal-binding</keyword>
<dbReference type="CDD" id="cd01335">
    <property type="entry name" value="Radical_SAM"/>
    <property type="match status" value="1"/>
</dbReference>
<protein>
    <submittedName>
        <fullName evidence="6">Radical SAM protein</fullName>
    </submittedName>
</protein>
<dbReference type="GO" id="GO:0046872">
    <property type="term" value="F:metal ion binding"/>
    <property type="evidence" value="ECO:0007669"/>
    <property type="project" value="UniProtKB-KW"/>
</dbReference>
<dbReference type="CDD" id="cd21109">
    <property type="entry name" value="SPASM"/>
    <property type="match status" value="1"/>
</dbReference>
<sequence length="313" mass="35545">MIYPTELSIELTNICNLKCVLCDNPNIPRPKGFMDFEKFKKLIDETDRHVKRVNFGVTAEPLLHPQVDQFIAYAKSKGKYTILTSNATRMVDFTTKLINAGLDAVVLSLDGMTRETYEKYRKGAVVGINNFDAAKTGIEILCQKKESLNKKNPHVIVSFLVNRYNEHEIDTAKEWSKKMKVDTLLLKAMHFAWAGGKEEDAMREWAPKNKEFIRQYDYTKLGICAWTNNSTVVYWDGELASCCFDLIGRTTFGNAFTEGFVKIWESEDHKSKQVEMAKRTLAQCVGCSSGVKLGTYVNNKSFLSRITQKIGGE</sequence>
<name>A0A7T9DKS0_9ARCH</name>
<evidence type="ECO:0000256" key="1">
    <source>
        <dbReference type="ARBA" id="ARBA00022691"/>
    </source>
</evidence>
<dbReference type="InterPro" id="IPR007197">
    <property type="entry name" value="rSAM"/>
</dbReference>
<organism evidence="6">
    <name type="scientific">Candidatus Iainarchaeum sp</name>
    <dbReference type="NCBI Taxonomy" id="3101447"/>
    <lineage>
        <taxon>Archaea</taxon>
        <taxon>Candidatus Iainarchaeota</taxon>
        <taxon>Candidatus Iainarchaeia</taxon>
        <taxon>Candidatus Iainarchaeales</taxon>
        <taxon>Candidatus Iainarchaeaceae</taxon>
        <taxon>Candidatus Iainarchaeum</taxon>
    </lineage>
</organism>
<dbReference type="PANTHER" id="PTHR11228">
    <property type="entry name" value="RADICAL SAM DOMAIN PROTEIN"/>
    <property type="match status" value="1"/>
</dbReference>
<evidence type="ECO:0000256" key="3">
    <source>
        <dbReference type="ARBA" id="ARBA00023004"/>
    </source>
</evidence>
<dbReference type="SFLD" id="SFLDS00029">
    <property type="entry name" value="Radical_SAM"/>
    <property type="match status" value="1"/>
</dbReference>
<gene>
    <name evidence="6" type="ORF">IPJ89_02830</name>
</gene>
<evidence type="ECO:0000313" key="6">
    <source>
        <dbReference type="EMBL" id="QQR93147.1"/>
    </source>
</evidence>
<dbReference type="GO" id="GO:0003824">
    <property type="term" value="F:catalytic activity"/>
    <property type="evidence" value="ECO:0007669"/>
    <property type="project" value="InterPro"/>
</dbReference>
<feature type="domain" description="Radical SAM core" evidence="5">
    <location>
        <begin position="1"/>
        <end position="197"/>
    </location>
</feature>
<proteinExistence type="predicted"/>
<accession>A0A7T9DKS0</accession>
<dbReference type="SFLD" id="SFLDG01067">
    <property type="entry name" value="SPASM/twitch_domain_containing"/>
    <property type="match status" value="1"/>
</dbReference>
<dbReference type="Proteomes" id="UP000596004">
    <property type="component" value="Chromosome"/>
</dbReference>
<dbReference type="EMBL" id="CP064981">
    <property type="protein sequence ID" value="QQR93147.1"/>
    <property type="molecule type" value="Genomic_DNA"/>
</dbReference>
<dbReference type="Gene3D" id="3.20.20.70">
    <property type="entry name" value="Aldolase class I"/>
    <property type="match status" value="1"/>
</dbReference>
<dbReference type="InterPro" id="IPR058240">
    <property type="entry name" value="rSAM_sf"/>
</dbReference>